<protein>
    <submittedName>
        <fullName evidence="2">Odorant-binding protein A5</fullName>
    </submittedName>
</protein>
<sequence>MKRILKEKTPASPVRLFISPKSQHTPIGFQNLSIVMLITCVPRDPVADMGKLLKKHRLIPDVLPCAPRGIISALYPCDIQVEPGLLIKPDEVRKPPILRWQAEPYKYYTFMMIDLDFPSRADHSSRSWQNWLVGNVPGCDVINGQELTAYVGSRPDMGTGMHRYLFVAYKQICELDFDESYIPFDSTETRGGFSINRFAKKYALGNPVAANFFMSEWNLTCDYAVFEHMTKHSISLRSFSKLNSSDSHSERR</sequence>
<dbReference type="InterPro" id="IPR036610">
    <property type="entry name" value="PEBP-like_sf"/>
</dbReference>
<dbReference type="InterPro" id="IPR008914">
    <property type="entry name" value="PEBP"/>
</dbReference>
<keyword evidence="1" id="KW-1185">Reference proteome</keyword>
<accession>A0A6J2UDI7</accession>
<reference evidence="2" key="1">
    <citation type="submission" date="2025-08" db="UniProtKB">
        <authorList>
            <consortium name="RefSeq"/>
        </authorList>
    </citation>
    <scope>IDENTIFICATION</scope>
    <source>
        <strain evidence="2">11010-0011.00</strain>
        <tissue evidence="2">Whole body</tissue>
    </source>
</reference>
<dbReference type="SUPFAM" id="SSF49777">
    <property type="entry name" value="PEBP-like"/>
    <property type="match status" value="1"/>
</dbReference>
<proteinExistence type="predicted"/>
<dbReference type="Proteomes" id="UP000504634">
    <property type="component" value="Unplaced"/>
</dbReference>
<dbReference type="PANTHER" id="PTHR11362:SF82">
    <property type="entry name" value="PHOSPHATIDYLETHANOLAMINE-BINDING PROTEIN 4"/>
    <property type="match status" value="1"/>
</dbReference>
<dbReference type="PANTHER" id="PTHR11362">
    <property type="entry name" value="PHOSPHATIDYLETHANOLAMINE-BINDING PROTEIN"/>
    <property type="match status" value="1"/>
</dbReference>
<dbReference type="OrthoDB" id="2153661at2759"/>
<dbReference type="CDD" id="cd00866">
    <property type="entry name" value="PEBP_euk"/>
    <property type="match status" value="1"/>
</dbReference>
<gene>
    <name evidence="2" type="primary">LOC115633151</name>
</gene>
<dbReference type="InterPro" id="IPR035810">
    <property type="entry name" value="PEBP_euk"/>
</dbReference>
<evidence type="ECO:0000313" key="1">
    <source>
        <dbReference type="Proteomes" id="UP000504634"/>
    </source>
</evidence>
<organism evidence="1 2">
    <name type="scientific">Drosophila lebanonensis</name>
    <name type="common">Fruit fly</name>
    <name type="synonym">Scaptodrosophila lebanonensis</name>
    <dbReference type="NCBI Taxonomy" id="7225"/>
    <lineage>
        <taxon>Eukaryota</taxon>
        <taxon>Metazoa</taxon>
        <taxon>Ecdysozoa</taxon>
        <taxon>Arthropoda</taxon>
        <taxon>Hexapoda</taxon>
        <taxon>Insecta</taxon>
        <taxon>Pterygota</taxon>
        <taxon>Neoptera</taxon>
        <taxon>Endopterygota</taxon>
        <taxon>Diptera</taxon>
        <taxon>Brachycera</taxon>
        <taxon>Muscomorpha</taxon>
        <taxon>Ephydroidea</taxon>
        <taxon>Drosophilidae</taxon>
        <taxon>Scaptodrosophila</taxon>
    </lineage>
</organism>
<dbReference type="Pfam" id="PF01161">
    <property type="entry name" value="PBP"/>
    <property type="match status" value="1"/>
</dbReference>
<evidence type="ECO:0000313" key="2">
    <source>
        <dbReference type="RefSeq" id="XP_030386424.1"/>
    </source>
</evidence>
<dbReference type="RefSeq" id="XP_030386424.1">
    <property type="nucleotide sequence ID" value="XM_030530564.1"/>
</dbReference>
<name>A0A6J2UDI7_DROLE</name>
<dbReference type="AlphaFoldDB" id="A0A6J2UDI7"/>
<dbReference type="Gene3D" id="3.90.280.10">
    <property type="entry name" value="PEBP-like"/>
    <property type="match status" value="1"/>
</dbReference>
<dbReference type="GeneID" id="115633151"/>